<feature type="compositionally biased region" description="Low complexity" evidence="7">
    <location>
        <begin position="453"/>
        <end position="465"/>
    </location>
</feature>
<feature type="compositionally biased region" description="Low complexity" evidence="7">
    <location>
        <begin position="847"/>
        <end position="859"/>
    </location>
</feature>
<organism evidence="8 9">
    <name type="scientific">Tilletia horrida</name>
    <dbReference type="NCBI Taxonomy" id="155126"/>
    <lineage>
        <taxon>Eukaryota</taxon>
        <taxon>Fungi</taxon>
        <taxon>Dikarya</taxon>
        <taxon>Basidiomycota</taxon>
        <taxon>Ustilaginomycotina</taxon>
        <taxon>Exobasidiomycetes</taxon>
        <taxon>Tilletiales</taxon>
        <taxon>Tilletiaceae</taxon>
        <taxon>Tilletia</taxon>
    </lineage>
</organism>
<feature type="compositionally biased region" description="Acidic residues" evidence="7">
    <location>
        <begin position="529"/>
        <end position="543"/>
    </location>
</feature>
<dbReference type="GO" id="GO:0005634">
    <property type="term" value="C:nucleus"/>
    <property type="evidence" value="ECO:0007669"/>
    <property type="project" value="UniProtKB-SubCell"/>
</dbReference>
<dbReference type="Pfam" id="PF04410">
    <property type="entry name" value="Gar1"/>
    <property type="match status" value="1"/>
</dbReference>
<dbReference type="InterPro" id="IPR038664">
    <property type="entry name" value="Gar1/Naf1_Cbf5-bd_sf"/>
</dbReference>
<feature type="compositionally biased region" description="Basic and acidic residues" evidence="7">
    <location>
        <begin position="515"/>
        <end position="528"/>
    </location>
</feature>
<feature type="compositionally biased region" description="Basic and acidic residues" evidence="7">
    <location>
        <begin position="388"/>
        <end position="402"/>
    </location>
</feature>
<dbReference type="InterPro" id="IPR040309">
    <property type="entry name" value="Naf1"/>
</dbReference>
<comment type="caution">
    <text evidence="8">The sequence shown here is derived from an EMBL/GenBank/DDBJ whole genome shotgun (WGS) entry which is preliminary data.</text>
</comment>
<feature type="compositionally biased region" description="Polar residues" evidence="7">
    <location>
        <begin position="139"/>
        <end position="151"/>
    </location>
</feature>
<feature type="region of interest" description="Disordered" evidence="7">
    <location>
        <begin position="671"/>
        <end position="726"/>
    </location>
</feature>
<evidence type="ECO:0000313" key="9">
    <source>
        <dbReference type="Proteomes" id="UP001176517"/>
    </source>
</evidence>
<feature type="compositionally biased region" description="Polar residues" evidence="7">
    <location>
        <begin position="197"/>
        <end position="209"/>
    </location>
</feature>
<evidence type="ECO:0000256" key="2">
    <source>
        <dbReference type="ARBA" id="ARBA00022517"/>
    </source>
</evidence>
<keyword evidence="3" id="KW-0698">rRNA processing</keyword>
<feature type="compositionally biased region" description="Polar residues" evidence="7">
    <location>
        <begin position="674"/>
        <end position="690"/>
    </location>
</feature>
<feature type="compositionally biased region" description="Gly residues" evidence="7">
    <location>
        <begin position="830"/>
        <end position="846"/>
    </location>
</feature>
<evidence type="ECO:0000256" key="6">
    <source>
        <dbReference type="ARBA" id="ARBA00023242"/>
    </source>
</evidence>
<feature type="region of interest" description="Disordered" evidence="7">
    <location>
        <begin position="821"/>
        <end position="859"/>
    </location>
</feature>
<evidence type="ECO:0000313" key="8">
    <source>
        <dbReference type="EMBL" id="KAK0545008.1"/>
    </source>
</evidence>
<dbReference type="EMBL" id="JAPDMZ010000251">
    <property type="protein sequence ID" value="KAK0545008.1"/>
    <property type="molecule type" value="Genomic_DNA"/>
</dbReference>
<proteinExistence type="predicted"/>
<feature type="compositionally biased region" description="Basic residues" evidence="7">
    <location>
        <begin position="548"/>
        <end position="559"/>
    </location>
</feature>
<dbReference type="GO" id="GO:0001522">
    <property type="term" value="P:pseudouridine synthesis"/>
    <property type="evidence" value="ECO:0007669"/>
    <property type="project" value="InterPro"/>
</dbReference>
<feature type="compositionally biased region" description="Polar residues" evidence="7">
    <location>
        <begin position="77"/>
        <end position="86"/>
    </location>
</feature>
<feature type="compositionally biased region" description="Polar residues" evidence="7">
    <location>
        <begin position="705"/>
        <end position="726"/>
    </location>
</feature>
<comment type="subcellular location">
    <subcellularLocation>
        <location evidence="1">Nucleus</location>
    </subcellularLocation>
</comment>
<dbReference type="GO" id="GO:0003723">
    <property type="term" value="F:RNA binding"/>
    <property type="evidence" value="ECO:0007669"/>
    <property type="project" value="UniProtKB-KW"/>
</dbReference>
<name>A0AAN6GK20_9BASI</name>
<evidence type="ECO:0000256" key="1">
    <source>
        <dbReference type="ARBA" id="ARBA00004123"/>
    </source>
</evidence>
<evidence type="ECO:0000256" key="7">
    <source>
        <dbReference type="SAM" id="MobiDB-lite"/>
    </source>
</evidence>
<reference evidence="8" key="1">
    <citation type="journal article" date="2023" name="PhytoFront">
        <title>Draft Genome Resources of Seven Strains of Tilletia horrida, Causal Agent of Kernel Smut of Rice.</title>
        <authorList>
            <person name="Khanal S."/>
            <person name="Antony Babu S."/>
            <person name="Zhou X.G."/>
        </authorList>
    </citation>
    <scope>NUCLEOTIDE SEQUENCE</scope>
    <source>
        <strain evidence="8">TX6</strain>
    </source>
</reference>
<feature type="region of interest" description="Disordered" evidence="7">
    <location>
        <begin position="515"/>
        <end position="642"/>
    </location>
</feature>
<evidence type="ECO:0000256" key="5">
    <source>
        <dbReference type="ARBA" id="ARBA00022884"/>
    </source>
</evidence>
<feature type="compositionally biased region" description="Acidic residues" evidence="7">
    <location>
        <begin position="403"/>
        <end position="412"/>
    </location>
</feature>
<gene>
    <name evidence="8" type="ORF">OC846_005835</name>
</gene>
<feature type="compositionally biased region" description="Gly residues" evidence="7">
    <location>
        <begin position="591"/>
        <end position="606"/>
    </location>
</feature>
<keyword evidence="9" id="KW-1185">Reference proteome</keyword>
<feature type="region of interest" description="Disordered" evidence="7">
    <location>
        <begin position="443"/>
        <end position="492"/>
    </location>
</feature>
<feature type="compositionally biased region" description="Gly residues" evidence="7">
    <location>
        <begin position="615"/>
        <end position="625"/>
    </location>
</feature>
<dbReference type="PANTHER" id="PTHR31633">
    <property type="entry name" value="H/ACA RIBONUCLEOPROTEIN COMPLEX NON-CORE SUBUNIT NAF1"/>
    <property type="match status" value="1"/>
</dbReference>
<evidence type="ECO:0000256" key="3">
    <source>
        <dbReference type="ARBA" id="ARBA00022552"/>
    </source>
</evidence>
<dbReference type="AlphaFoldDB" id="A0AAN6GK20"/>
<evidence type="ECO:0000256" key="4">
    <source>
        <dbReference type="ARBA" id="ARBA00022553"/>
    </source>
</evidence>
<dbReference type="GO" id="GO:0005732">
    <property type="term" value="C:sno(s)RNA-containing ribonucleoprotein complex"/>
    <property type="evidence" value="ECO:0007669"/>
    <property type="project" value="InterPro"/>
</dbReference>
<keyword evidence="2" id="KW-0690">Ribosome biogenesis</keyword>
<dbReference type="GO" id="GO:0000493">
    <property type="term" value="P:box H/ACA snoRNP assembly"/>
    <property type="evidence" value="ECO:0007669"/>
    <property type="project" value="InterPro"/>
</dbReference>
<keyword evidence="4" id="KW-0597">Phosphoprotein</keyword>
<dbReference type="InterPro" id="IPR007504">
    <property type="entry name" value="H/ACA_rnp_Gar1/Naf1"/>
</dbReference>
<feature type="compositionally biased region" description="Acidic residues" evidence="7">
    <location>
        <begin position="178"/>
        <end position="196"/>
    </location>
</feature>
<dbReference type="Proteomes" id="UP001176517">
    <property type="component" value="Unassembled WGS sequence"/>
</dbReference>
<protein>
    <submittedName>
        <fullName evidence="8">Uncharacterized protein</fullName>
    </submittedName>
</protein>
<feature type="compositionally biased region" description="Low complexity" evidence="7">
    <location>
        <begin position="166"/>
        <end position="177"/>
    </location>
</feature>
<accession>A0AAN6GK20</accession>
<keyword evidence="5" id="KW-0694">RNA-binding</keyword>
<sequence>MSQQEEQEMAADHVEQVVAPTAEPSGLAQAADASHIHQDLAMLLQSGAVEDRTHESPSDGQMAPDDAEAMAGDRGNTDSTESNAQSLAHFREMVAAARANAEASRAKLQPEVDGSSIEIRSEQEAADVSSKADVEQALVTASTSAEPSSNAAAPKASVQEDEKGDGSFSDAASSSDSDSSESDSDSDSLSDSDSDTATETGKTSSSQRQRSQHKAADSTRFDALPVWANADYEDSDDYDEDGEEGARNGSGSTGRAGPTTKNEVILTADQLNRPTLTVLPFSEPIHYLGKVSSIISGSVVVVEQDVRSQKNGFNQASALGKGRRANGNAPPVAGEEEDQDVLDTGSLLVYSNRKVLGTIFETFGSVLQPMYTVRFASAADVPSLDLDDLPKESAEDTALKGSEEEDDDGDIDGEPVALAEVQVHNPANVGPFSLTTVEAIMESEPTASEQAPTSESGSTVVVTSEAGHGDGSKHPQTSEETQGLAETPKSTPLTVGTPIYYASSRAAYVFTPSLRRDKGSDASNLHDEEVAEEEMEYSDDEAEAEARRRMKKGKGKGKKEKQGPQAQDMEGVEMNGGNGASTSLRGKGRTRGGALGGGPNMRGRGQGMRERGRGRGSGRFSGGGPSYPIRHRDDMSDSTMAQSGHTAATFSFNMNGGMGLPASLPARPQFDYNFDNTGATASAPGSSGRRSNPAPYDERAGGVQHTLSLPSHPSSAKSGDGQGQAQNSNVALQHFQAYPQQQQAYAQQQQQQQKQQQQQLYQQQYYQQQQHHQQQVMHINPLFAQQWTQYQQGQAQPYNYMAAQQGFGHGYPYAQYQQQYAQGYQSSPQDGGGPAAHGGAAPGGGPSSNSYYSSQQQPQ</sequence>
<feature type="compositionally biased region" description="Basic and acidic residues" evidence="7">
    <location>
        <begin position="467"/>
        <end position="477"/>
    </location>
</feature>
<dbReference type="GO" id="GO:0006364">
    <property type="term" value="P:rRNA processing"/>
    <property type="evidence" value="ECO:0007669"/>
    <property type="project" value="UniProtKB-KW"/>
</dbReference>
<feature type="region of interest" description="Disordered" evidence="7">
    <location>
        <begin position="384"/>
        <end position="412"/>
    </location>
</feature>
<feature type="compositionally biased region" description="Acidic residues" evidence="7">
    <location>
        <begin position="231"/>
        <end position="243"/>
    </location>
</feature>
<feature type="region of interest" description="Disordered" evidence="7">
    <location>
        <begin position="1"/>
        <end position="260"/>
    </location>
</feature>
<feature type="region of interest" description="Disordered" evidence="7">
    <location>
        <begin position="318"/>
        <end position="337"/>
    </location>
</feature>
<dbReference type="PANTHER" id="PTHR31633:SF1">
    <property type="entry name" value="H_ACA RIBONUCLEOPROTEIN COMPLEX NON-CORE SUBUNIT NAF1"/>
    <property type="match status" value="1"/>
</dbReference>
<dbReference type="Gene3D" id="2.40.10.230">
    <property type="entry name" value="Probable tRNA pseudouridine synthase domain"/>
    <property type="match status" value="1"/>
</dbReference>
<keyword evidence="6" id="KW-0539">Nucleus</keyword>